<dbReference type="PANTHER" id="PTHR13989">
    <property type="entry name" value="REPLICATION PROTEIN A-RELATED"/>
    <property type="match status" value="1"/>
</dbReference>
<evidence type="ECO:0000256" key="1">
    <source>
        <dbReference type="ARBA" id="ARBA00004123"/>
    </source>
</evidence>
<dbReference type="FunFam" id="2.40.50.140:FF:000184">
    <property type="entry name" value="replication protein A 32 kDa subunit A-like"/>
    <property type="match status" value="1"/>
</dbReference>
<dbReference type="Pfam" id="PF01336">
    <property type="entry name" value="tRNA_anti-codon"/>
    <property type="match status" value="1"/>
</dbReference>
<sequence length="280" mass="29969">MYSGYDAGASQFAGGGFMPSPAPAGDTTGQSPKKFGSQSQTLRAVTVKQLLEGTNNTGDDQYKVDGVELQNITLVGKLVDVKQFETNLTYILDDGTGKVEIKFWLDNDEGDQVQQRLQQYRVGMYVRAHGHVRSFQNQKSVVAFNLRAITDYNEVTYHLLQCVFQHVHLTKGASSGRPPAAAAGPTTAAPAGQPAAASVPATNNNMAGGDGMSNVQRDACALFNSPDANASESGISLEQVIGSLNSKYPVTDIRAAVDFLVNEGHIYTTVDDVHFKSTAF</sequence>
<evidence type="ECO:0008006" key="14">
    <source>
        <dbReference type="Google" id="ProtNLM"/>
    </source>
</evidence>
<proteinExistence type="inferred from homology"/>
<dbReference type="InterPro" id="IPR040260">
    <property type="entry name" value="RFA2-like"/>
</dbReference>
<dbReference type="Gene3D" id="2.40.50.140">
    <property type="entry name" value="Nucleic acid-binding proteins"/>
    <property type="match status" value="1"/>
</dbReference>
<feature type="compositionally biased region" description="Low complexity" evidence="9">
    <location>
        <begin position="174"/>
        <end position="202"/>
    </location>
</feature>
<feature type="region of interest" description="Disordered" evidence="9">
    <location>
        <begin position="174"/>
        <end position="210"/>
    </location>
</feature>
<evidence type="ECO:0000256" key="5">
    <source>
        <dbReference type="ARBA" id="ARBA00023125"/>
    </source>
</evidence>
<feature type="compositionally biased region" description="Polar residues" evidence="9">
    <location>
        <begin position="27"/>
        <end position="39"/>
    </location>
</feature>
<comment type="subcellular location">
    <subcellularLocation>
        <location evidence="1">Nucleus</location>
    </subcellularLocation>
</comment>
<accession>A0AAW1PPE1</accession>
<dbReference type="EMBL" id="JALJOR010000010">
    <property type="protein sequence ID" value="KAK9810493.1"/>
    <property type="molecule type" value="Genomic_DNA"/>
</dbReference>
<evidence type="ECO:0000259" key="10">
    <source>
        <dbReference type="Pfam" id="PF01336"/>
    </source>
</evidence>
<dbReference type="PIRSF" id="PIRSF036949">
    <property type="entry name" value="RPA32"/>
    <property type="match status" value="1"/>
</dbReference>
<feature type="domain" description="OB" evidence="10">
    <location>
        <begin position="72"/>
        <end position="147"/>
    </location>
</feature>
<dbReference type="AlphaFoldDB" id="A0AAW1PPE1"/>
<keyword evidence="5" id="KW-0238">DNA-binding</keyword>
<dbReference type="GO" id="GO:0005662">
    <property type="term" value="C:DNA replication factor A complex"/>
    <property type="evidence" value="ECO:0007669"/>
    <property type="project" value="TreeGrafter"/>
</dbReference>
<dbReference type="GO" id="GO:0003697">
    <property type="term" value="F:single-stranded DNA binding"/>
    <property type="evidence" value="ECO:0007669"/>
    <property type="project" value="TreeGrafter"/>
</dbReference>
<evidence type="ECO:0000256" key="2">
    <source>
        <dbReference type="ARBA" id="ARBA00007815"/>
    </source>
</evidence>
<dbReference type="GO" id="GO:0006260">
    <property type="term" value="P:DNA replication"/>
    <property type="evidence" value="ECO:0007669"/>
    <property type="project" value="UniProtKB-KW"/>
</dbReference>
<dbReference type="FunFam" id="1.10.10.10:FF:000168">
    <property type="entry name" value="Replication protein A 32 kDa subunit"/>
    <property type="match status" value="1"/>
</dbReference>
<evidence type="ECO:0000259" key="11">
    <source>
        <dbReference type="Pfam" id="PF08784"/>
    </source>
</evidence>
<dbReference type="GO" id="GO:0000724">
    <property type="term" value="P:double-strand break repair via homologous recombination"/>
    <property type="evidence" value="ECO:0007669"/>
    <property type="project" value="TreeGrafter"/>
</dbReference>
<dbReference type="SUPFAM" id="SSF50249">
    <property type="entry name" value="Nucleic acid-binding proteins"/>
    <property type="match status" value="1"/>
</dbReference>
<dbReference type="InterPro" id="IPR014646">
    <property type="entry name" value="Rfa2/RPA32"/>
</dbReference>
<keyword evidence="3" id="KW-0235">DNA replication</keyword>
<dbReference type="InterPro" id="IPR012340">
    <property type="entry name" value="NA-bd_OB-fold"/>
</dbReference>
<organism evidence="12 13">
    <name type="scientific">[Myrmecia] bisecta</name>
    <dbReference type="NCBI Taxonomy" id="41462"/>
    <lineage>
        <taxon>Eukaryota</taxon>
        <taxon>Viridiplantae</taxon>
        <taxon>Chlorophyta</taxon>
        <taxon>core chlorophytes</taxon>
        <taxon>Trebouxiophyceae</taxon>
        <taxon>Trebouxiales</taxon>
        <taxon>Trebouxiaceae</taxon>
        <taxon>Myrmecia</taxon>
    </lineage>
</organism>
<keyword evidence="6" id="KW-0234">DNA repair</keyword>
<reference evidence="12 13" key="1">
    <citation type="journal article" date="2024" name="Nat. Commun.">
        <title>Phylogenomics reveals the evolutionary origins of lichenization in chlorophyte algae.</title>
        <authorList>
            <person name="Puginier C."/>
            <person name="Libourel C."/>
            <person name="Otte J."/>
            <person name="Skaloud P."/>
            <person name="Haon M."/>
            <person name="Grisel S."/>
            <person name="Petersen M."/>
            <person name="Berrin J.G."/>
            <person name="Delaux P.M."/>
            <person name="Dal Grande F."/>
            <person name="Keller J."/>
        </authorList>
    </citation>
    <scope>NUCLEOTIDE SEQUENCE [LARGE SCALE GENOMIC DNA]</scope>
    <source>
        <strain evidence="12 13">SAG 2043</strain>
    </source>
</reference>
<dbReference type="GO" id="GO:0000781">
    <property type="term" value="C:chromosome, telomeric region"/>
    <property type="evidence" value="ECO:0007669"/>
    <property type="project" value="TreeGrafter"/>
</dbReference>
<feature type="region of interest" description="Disordered" evidence="9">
    <location>
        <begin position="16"/>
        <end position="39"/>
    </location>
</feature>
<comment type="similarity">
    <text evidence="2">Belongs to the replication factor A protein 2 family.</text>
</comment>
<dbReference type="Gene3D" id="1.10.10.10">
    <property type="entry name" value="Winged helix-like DNA-binding domain superfamily/Winged helix DNA-binding domain"/>
    <property type="match status" value="1"/>
</dbReference>
<feature type="cross-link" description="Glycyl lysine isopeptide (Lys-Gly) (interchain with G-Cter in ubiquitin)" evidence="8">
    <location>
        <position position="34"/>
    </location>
</feature>
<evidence type="ECO:0000256" key="4">
    <source>
        <dbReference type="ARBA" id="ARBA00022763"/>
    </source>
</evidence>
<keyword evidence="4" id="KW-0227">DNA damage</keyword>
<evidence type="ECO:0000313" key="12">
    <source>
        <dbReference type="EMBL" id="KAK9810493.1"/>
    </source>
</evidence>
<keyword evidence="13" id="KW-1185">Reference proteome</keyword>
<dbReference type="GO" id="GO:0006289">
    <property type="term" value="P:nucleotide-excision repair"/>
    <property type="evidence" value="ECO:0007669"/>
    <property type="project" value="TreeGrafter"/>
</dbReference>
<evidence type="ECO:0000256" key="7">
    <source>
        <dbReference type="ARBA" id="ARBA00023242"/>
    </source>
</evidence>
<keyword evidence="7" id="KW-0539">Nucleus</keyword>
<dbReference type="InterPro" id="IPR036390">
    <property type="entry name" value="WH_DNA-bd_sf"/>
</dbReference>
<dbReference type="SUPFAM" id="SSF46785">
    <property type="entry name" value="Winged helix' DNA-binding domain"/>
    <property type="match status" value="1"/>
</dbReference>
<evidence type="ECO:0000313" key="13">
    <source>
        <dbReference type="Proteomes" id="UP001489004"/>
    </source>
</evidence>
<evidence type="ECO:0000256" key="6">
    <source>
        <dbReference type="ARBA" id="ARBA00023204"/>
    </source>
</evidence>
<dbReference type="Pfam" id="PF08784">
    <property type="entry name" value="RPA_C"/>
    <property type="match status" value="1"/>
</dbReference>
<evidence type="ECO:0000256" key="9">
    <source>
        <dbReference type="SAM" id="MobiDB-lite"/>
    </source>
</evidence>
<dbReference type="InterPro" id="IPR004365">
    <property type="entry name" value="NA-bd_OB_tRNA"/>
</dbReference>
<dbReference type="CDD" id="cd04478">
    <property type="entry name" value="RPA2_DBD_D"/>
    <property type="match status" value="1"/>
</dbReference>
<feature type="cross-link" description="Glycyl lysine isopeptide (Lys-Gly) (interchain with G-Cter in ubiquitin)" evidence="8">
    <location>
        <position position="33"/>
    </location>
</feature>
<name>A0AAW1PPE1_9CHLO</name>
<protein>
    <recommendedName>
        <fullName evidence="14">Replication protein A 32 kDa subunit</fullName>
    </recommendedName>
</protein>
<evidence type="ECO:0000256" key="3">
    <source>
        <dbReference type="ARBA" id="ARBA00022705"/>
    </source>
</evidence>
<comment type="caution">
    <text evidence="12">The sequence shown here is derived from an EMBL/GenBank/DDBJ whole genome shotgun (WGS) entry which is preliminary data.</text>
</comment>
<dbReference type="InterPro" id="IPR036388">
    <property type="entry name" value="WH-like_DNA-bd_sf"/>
</dbReference>
<gene>
    <name evidence="12" type="ORF">WJX72_011667</name>
</gene>
<dbReference type="InterPro" id="IPR014892">
    <property type="entry name" value="RPA_C"/>
</dbReference>
<dbReference type="GO" id="GO:0035861">
    <property type="term" value="C:site of double-strand break"/>
    <property type="evidence" value="ECO:0007669"/>
    <property type="project" value="TreeGrafter"/>
</dbReference>
<evidence type="ECO:0000256" key="8">
    <source>
        <dbReference type="PIRSR" id="PIRSR036949-1"/>
    </source>
</evidence>
<feature type="domain" description="Replication protein A C-terminal" evidence="11">
    <location>
        <begin position="166"/>
        <end position="272"/>
    </location>
</feature>
<dbReference type="PANTHER" id="PTHR13989:SF16">
    <property type="entry name" value="REPLICATION PROTEIN A2"/>
    <property type="match status" value="1"/>
</dbReference>
<dbReference type="Proteomes" id="UP001489004">
    <property type="component" value="Unassembled WGS sequence"/>
</dbReference>